<dbReference type="InterPro" id="IPR013783">
    <property type="entry name" value="Ig-like_fold"/>
</dbReference>
<dbReference type="Pfam" id="PF01345">
    <property type="entry name" value="DUF11"/>
    <property type="match status" value="2"/>
</dbReference>
<evidence type="ECO:0000259" key="4">
    <source>
        <dbReference type="Pfam" id="PF03629"/>
    </source>
</evidence>
<dbReference type="SUPFAM" id="SSF52266">
    <property type="entry name" value="SGNH hydrolase"/>
    <property type="match status" value="1"/>
</dbReference>
<gene>
    <name evidence="5" type="ORF">GK108_18775</name>
</gene>
<evidence type="ECO:0000313" key="5">
    <source>
        <dbReference type="EMBL" id="NDU96936.1"/>
    </source>
</evidence>
<keyword evidence="1" id="KW-0378">Hydrolase</keyword>
<dbReference type="EMBL" id="JAAFZH010000009">
    <property type="protein sequence ID" value="NDU96936.1"/>
    <property type="molecule type" value="Genomic_DNA"/>
</dbReference>
<comment type="caution">
    <text evidence="5">The sequence shown here is derived from an EMBL/GenBank/DDBJ whole genome shotgun (WGS) entry which is preliminary data.</text>
</comment>
<organism evidence="5 6">
    <name type="scientific">Spirosoma terrae</name>
    <dbReference type="NCBI Taxonomy" id="1968276"/>
    <lineage>
        <taxon>Bacteria</taxon>
        <taxon>Pseudomonadati</taxon>
        <taxon>Bacteroidota</taxon>
        <taxon>Cytophagia</taxon>
        <taxon>Cytophagales</taxon>
        <taxon>Cytophagaceae</taxon>
        <taxon>Spirosoma</taxon>
    </lineage>
</organism>
<evidence type="ECO:0000259" key="3">
    <source>
        <dbReference type="Pfam" id="PF01345"/>
    </source>
</evidence>
<keyword evidence="6" id="KW-1185">Reference proteome</keyword>
<feature type="domain" description="DUF11" evidence="3">
    <location>
        <begin position="869"/>
        <end position="974"/>
    </location>
</feature>
<proteinExistence type="predicted"/>
<dbReference type="Pfam" id="PF03629">
    <property type="entry name" value="SASA"/>
    <property type="match status" value="1"/>
</dbReference>
<evidence type="ECO:0000256" key="1">
    <source>
        <dbReference type="ARBA" id="ARBA00022801"/>
    </source>
</evidence>
<dbReference type="GO" id="GO:0016788">
    <property type="term" value="F:hydrolase activity, acting on ester bonds"/>
    <property type="evidence" value="ECO:0007669"/>
    <property type="project" value="UniProtKB-ARBA"/>
</dbReference>
<dbReference type="Gene3D" id="2.60.40.10">
    <property type="entry name" value="Immunoglobulins"/>
    <property type="match status" value="2"/>
</dbReference>
<dbReference type="InterPro" id="IPR047589">
    <property type="entry name" value="DUF11_rpt"/>
</dbReference>
<feature type="region of interest" description="Disordered" evidence="2">
    <location>
        <begin position="964"/>
        <end position="991"/>
    </location>
</feature>
<name>A0A6L9L8Q2_9BACT</name>
<accession>A0A6L9L8Q2</accession>
<dbReference type="InterPro" id="IPR001434">
    <property type="entry name" value="OmcB-like_DUF11"/>
</dbReference>
<dbReference type="InterPro" id="IPR036514">
    <property type="entry name" value="SGNH_hydro_sf"/>
</dbReference>
<dbReference type="NCBIfam" id="TIGR01451">
    <property type="entry name" value="B_ant_repeat"/>
    <property type="match status" value="1"/>
</dbReference>
<dbReference type="InterPro" id="IPR051172">
    <property type="entry name" value="Chlamydia_OmcB"/>
</dbReference>
<dbReference type="AlphaFoldDB" id="A0A6L9L8Q2"/>
<feature type="domain" description="DUF11" evidence="3">
    <location>
        <begin position="710"/>
        <end position="821"/>
    </location>
</feature>
<dbReference type="RefSeq" id="WP_163951903.1">
    <property type="nucleotide sequence ID" value="NZ_JAAFZH010000009.1"/>
</dbReference>
<dbReference type="Gene3D" id="3.40.50.1110">
    <property type="entry name" value="SGNH hydrolase"/>
    <property type="match status" value="1"/>
</dbReference>
<sequence>MSSCIRTFAILFLLWWPVLGFSQLTVTSPVPRIVYQRNQLDVANIVVTGQAPSNATSVEARFVPMAVGQGEITAWLSLSFLPSSTTYRGTITVKKGYYRLDVRAKTGSTILAETKVNRVGVGEVFIIAGQSNAYGGFERVPNSQEDRVSCLDFRQTMIDEYLLPFRFSNVSYGSNIGPSQPPHLWGVLGDRLVRRLNAPVMFLGAALGGTSSAEWQQSAAGNLGNTLNSSVYRRLGLTLMHYASRTGVRAVLWHQGESDLSTSTETYFNNIQYVINKSRQQTGFNQLAWMVSRASYILGNTSPPVIAAQNQLIAQVPNVFAGPATDSIVGSANRPDNIHLYGEGLYRFINTWEQCLNTAFFANSVPFSPNNEATLITSGYTLPLTRRPGETIQVASLRSDAHENDNQYVAQILRADNNQLVYESPATNSNPIMVTLPANLPDGQYRMRTRSTHPITLGTLGEAFQVQQSAASTGPQSATLLTVQGGTDDPVIQRFGYRYEAGSHGFFSMVRATAPVEIRIQRIDGGSFSDSGWNLAGPKEQFPDYLEFADFNYIRNYPPAAFGVGGVAPGRYRFSVRRQGDSGTGLWFDVTPIDGRNILYYAMEPIGTVAPILTADGLPTPCVTGTFPVYINISEGAVNNGNTFTIQLSDPAGSFTSPTTIGSGNNSPVMATIPANLLASNTYRIRAIGSNPAVVGMPSSPLTICSSLADLSMGMQVDNRVPTLNQIVSVTLTITNDGPQPATGVRAQSLLPPNVEFVDSPNPGITASGNAVTLNAGSISVGQTIPYTFRMKATQAGTFFTAAQITESQLQDPDSQPNSGTGDGQDDASMVDMRTPDAVGPLVVSPNPNQTPLPPVASSQPPADPTKADLSLDVTASQLTVAANVSLTLTVTVKNRGGLTATNAVVRLLLPGSWQVTNSSGLTISGQLVSATISSIAVDGSATINIPLQAGTGGTAQVQIFSVNQPDSDSTPGNGYTNGEDDEASISVRAR</sequence>
<dbReference type="Proteomes" id="UP000474175">
    <property type="component" value="Unassembled WGS sequence"/>
</dbReference>
<dbReference type="InterPro" id="IPR005181">
    <property type="entry name" value="SASA"/>
</dbReference>
<evidence type="ECO:0000313" key="6">
    <source>
        <dbReference type="Proteomes" id="UP000474175"/>
    </source>
</evidence>
<feature type="compositionally biased region" description="Polar residues" evidence="2">
    <location>
        <begin position="808"/>
        <end position="820"/>
    </location>
</feature>
<feature type="compositionally biased region" description="Polar residues" evidence="2">
    <location>
        <begin position="964"/>
        <end position="977"/>
    </location>
</feature>
<reference evidence="5 6" key="1">
    <citation type="submission" date="2020-02" db="EMBL/GenBank/DDBJ databases">
        <title>Draft genome sequence of two Spirosoma agri KCTC 52727 and Spirosoma terrae KCTC 52035.</title>
        <authorList>
            <person name="Rojas J."/>
            <person name="Ambika Manirajan B."/>
            <person name="Suarez C."/>
            <person name="Ratering S."/>
            <person name="Schnell S."/>
        </authorList>
    </citation>
    <scope>NUCLEOTIDE SEQUENCE [LARGE SCALE GENOMIC DNA]</scope>
    <source>
        <strain evidence="5 6">KCTC 52035</strain>
    </source>
</reference>
<dbReference type="PANTHER" id="PTHR34819">
    <property type="entry name" value="LARGE CYSTEINE-RICH PERIPLASMIC PROTEIN OMCB"/>
    <property type="match status" value="1"/>
</dbReference>
<protein>
    <submittedName>
        <fullName evidence="5">DUF11 domain-containing protein</fullName>
    </submittedName>
</protein>
<feature type="domain" description="Sialate O-acetylesterase" evidence="4">
    <location>
        <begin position="123"/>
        <end position="343"/>
    </location>
</feature>
<dbReference type="PANTHER" id="PTHR34819:SF3">
    <property type="entry name" value="CELL SURFACE PROTEIN"/>
    <property type="match status" value="1"/>
</dbReference>
<feature type="region of interest" description="Disordered" evidence="2">
    <location>
        <begin position="808"/>
        <end position="868"/>
    </location>
</feature>
<evidence type="ECO:0000256" key="2">
    <source>
        <dbReference type="SAM" id="MobiDB-lite"/>
    </source>
</evidence>